<dbReference type="SUPFAM" id="SSF55486">
    <property type="entry name" value="Metalloproteases ('zincins'), catalytic domain"/>
    <property type="match status" value="1"/>
</dbReference>
<sequence length="74" mass="8111">MLYLIQIILGDANVSGNSVMDYQNIATHEFGHSLGLGHPENTCTEETMYAYASNGETKKRTLEAGDITGVNKLY</sequence>
<gene>
    <name evidence="6" type="ORF">LCGC14_3036600</name>
</gene>
<dbReference type="GO" id="GO:0004222">
    <property type="term" value="F:metalloendopeptidase activity"/>
    <property type="evidence" value="ECO:0007669"/>
    <property type="project" value="InterPro"/>
</dbReference>
<keyword evidence="3" id="KW-0378">Hydrolase</keyword>
<organism evidence="6">
    <name type="scientific">marine sediment metagenome</name>
    <dbReference type="NCBI Taxonomy" id="412755"/>
    <lineage>
        <taxon>unclassified sequences</taxon>
        <taxon>metagenomes</taxon>
        <taxon>ecological metagenomes</taxon>
    </lineage>
</organism>
<evidence type="ECO:0000256" key="2">
    <source>
        <dbReference type="ARBA" id="ARBA00022723"/>
    </source>
</evidence>
<keyword evidence="2" id="KW-0479">Metal-binding</keyword>
<evidence type="ECO:0000256" key="1">
    <source>
        <dbReference type="ARBA" id="ARBA00022670"/>
    </source>
</evidence>
<feature type="domain" description="Peptidase M10 metallopeptidase" evidence="5">
    <location>
        <begin position="17"/>
        <end position="74"/>
    </location>
</feature>
<evidence type="ECO:0000259" key="5">
    <source>
        <dbReference type="Pfam" id="PF00413"/>
    </source>
</evidence>
<dbReference type="GO" id="GO:0008270">
    <property type="term" value="F:zinc ion binding"/>
    <property type="evidence" value="ECO:0007669"/>
    <property type="project" value="InterPro"/>
</dbReference>
<dbReference type="AlphaFoldDB" id="A0A0F8WQK1"/>
<evidence type="ECO:0000256" key="4">
    <source>
        <dbReference type="ARBA" id="ARBA00022833"/>
    </source>
</evidence>
<name>A0A0F8WQK1_9ZZZZ</name>
<accession>A0A0F8WQK1</accession>
<proteinExistence type="predicted"/>
<dbReference type="Gene3D" id="3.40.390.10">
    <property type="entry name" value="Collagenase (Catalytic Domain)"/>
    <property type="match status" value="1"/>
</dbReference>
<dbReference type="Pfam" id="PF00413">
    <property type="entry name" value="Peptidase_M10"/>
    <property type="match status" value="1"/>
</dbReference>
<dbReference type="GO" id="GO:0006508">
    <property type="term" value="P:proteolysis"/>
    <property type="evidence" value="ECO:0007669"/>
    <property type="project" value="UniProtKB-KW"/>
</dbReference>
<dbReference type="GO" id="GO:0031012">
    <property type="term" value="C:extracellular matrix"/>
    <property type="evidence" value="ECO:0007669"/>
    <property type="project" value="InterPro"/>
</dbReference>
<keyword evidence="4" id="KW-0862">Zinc</keyword>
<reference evidence="6" key="1">
    <citation type="journal article" date="2015" name="Nature">
        <title>Complex archaea that bridge the gap between prokaryotes and eukaryotes.</title>
        <authorList>
            <person name="Spang A."/>
            <person name="Saw J.H."/>
            <person name="Jorgensen S.L."/>
            <person name="Zaremba-Niedzwiedzka K."/>
            <person name="Martijn J."/>
            <person name="Lind A.E."/>
            <person name="van Eijk R."/>
            <person name="Schleper C."/>
            <person name="Guy L."/>
            <person name="Ettema T.J."/>
        </authorList>
    </citation>
    <scope>NUCLEOTIDE SEQUENCE</scope>
</reference>
<evidence type="ECO:0000313" key="6">
    <source>
        <dbReference type="EMBL" id="KKK59217.1"/>
    </source>
</evidence>
<dbReference type="PRINTS" id="PR00138">
    <property type="entry name" value="MATRIXIN"/>
</dbReference>
<keyword evidence="1" id="KW-0645">Protease</keyword>
<dbReference type="InterPro" id="IPR024079">
    <property type="entry name" value="MetalloPept_cat_dom_sf"/>
</dbReference>
<comment type="caution">
    <text evidence="6">The sequence shown here is derived from an EMBL/GenBank/DDBJ whole genome shotgun (WGS) entry which is preliminary data.</text>
</comment>
<evidence type="ECO:0000256" key="3">
    <source>
        <dbReference type="ARBA" id="ARBA00022801"/>
    </source>
</evidence>
<protein>
    <recommendedName>
        <fullName evidence="5">Peptidase M10 metallopeptidase domain-containing protein</fullName>
    </recommendedName>
</protein>
<dbReference type="EMBL" id="LAZR01063591">
    <property type="protein sequence ID" value="KKK59217.1"/>
    <property type="molecule type" value="Genomic_DNA"/>
</dbReference>
<dbReference type="InterPro" id="IPR001818">
    <property type="entry name" value="Pept_M10_metallopeptidase"/>
</dbReference>
<dbReference type="InterPro" id="IPR021190">
    <property type="entry name" value="Pept_M10A"/>
</dbReference>